<dbReference type="SUPFAM" id="SSF57863">
    <property type="entry name" value="ArfGap/RecO-like zinc finger"/>
    <property type="match status" value="1"/>
</dbReference>
<dbReference type="Pfam" id="PF11967">
    <property type="entry name" value="RecO_N"/>
    <property type="match status" value="1"/>
</dbReference>
<dbReference type="GO" id="GO:0006310">
    <property type="term" value="P:DNA recombination"/>
    <property type="evidence" value="ECO:0007669"/>
    <property type="project" value="UniProtKB-UniRule"/>
</dbReference>
<keyword evidence="1 4" id="KW-0227">DNA damage</keyword>
<keyword evidence="2 4" id="KW-0233">DNA recombination</keyword>
<dbReference type="Gene3D" id="2.40.50.140">
    <property type="entry name" value="Nucleic acid-binding proteins"/>
    <property type="match status" value="1"/>
</dbReference>
<evidence type="ECO:0000313" key="7">
    <source>
        <dbReference type="Proteomes" id="UP000196102"/>
    </source>
</evidence>
<keyword evidence="3 4" id="KW-0234">DNA repair</keyword>
<evidence type="ECO:0000256" key="1">
    <source>
        <dbReference type="ARBA" id="ARBA00022763"/>
    </source>
</evidence>
<dbReference type="EMBL" id="MAAX01000009">
    <property type="protein sequence ID" value="OUS21624.1"/>
    <property type="molecule type" value="Genomic_DNA"/>
</dbReference>
<evidence type="ECO:0000256" key="3">
    <source>
        <dbReference type="ARBA" id="ARBA00023204"/>
    </source>
</evidence>
<gene>
    <name evidence="4" type="primary">recO</name>
    <name evidence="6" type="ORF">A9Q93_00345</name>
</gene>
<feature type="domain" description="DNA replication/recombination mediator RecO N-terminal" evidence="5">
    <location>
        <begin position="1"/>
        <end position="82"/>
    </location>
</feature>
<proteinExistence type="inferred from homology"/>
<dbReference type="GO" id="GO:0006302">
    <property type="term" value="P:double-strand break repair"/>
    <property type="evidence" value="ECO:0007669"/>
    <property type="project" value="TreeGrafter"/>
</dbReference>
<dbReference type="HAMAP" id="MF_00201">
    <property type="entry name" value="RecO"/>
    <property type="match status" value="1"/>
</dbReference>
<protein>
    <recommendedName>
        <fullName evidence="4">DNA repair protein RecO</fullName>
    </recommendedName>
    <alternativeName>
        <fullName evidence="4">Recombination protein O</fullName>
    </alternativeName>
</protein>
<comment type="caution">
    <text evidence="6">The sequence shown here is derived from an EMBL/GenBank/DDBJ whole genome shotgun (WGS) entry which is preliminary data.</text>
</comment>
<dbReference type="RefSeq" id="WP_303685378.1">
    <property type="nucleotide sequence ID" value="NZ_CAJXYO010000018.1"/>
</dbReference>
<accession>A0A1Z8BGC4</accession>
<evidence type="ECO:0000313" key="6">
    <source>
        <dbReference type="EMBL" id="OUS21624.1"/>
    </source>
</evidence>
<dbReference type="InterPro" id="IPR012340">
    <property type="entry name" value="NA-bd_OB-fold"/>
</dbReference>
<organism evidence="6 7">
    <name type="scientific">Nonlabens dokdonensis</name>
    <dbReference type="NCBI Taxonomy" id="328515"/>
    <lineage>
        <taxon>Bacteria</taxon>
        <taxon>Pseudomonadati</taxon>
        <taxon>Bacteroidota</taxon>
        <taxon>Flavobacteriia</taxon>
        <taxon>Flavobacteriales</taxon>
        <taxon>Flavobacteriaceae</taxon>
        <taxon>Nonlabens</taxon>
    </lineage>
</organism>
<dbReference type="Pfam" id="PF02565">
    <property type="entry name" value="RecO_C"/>
    <property type="match status" value="1"/>
</dbReference>
<name>A0A1Z8BGC4_9FLAO</name>
<dbReference type="GO" id="GO:0043590">
    <property type="term" value="C:bacterial nucleoid"/>
    <property type="evidence" value="ECO:0007669"/>
    <property type="project" value="TreeGrafter"/>
</dbReference>
<dbReference type="SUPFAM" id="SSF50249">
    <property type="entry name" value="Nucleic acid-binding proteins"/>
    <property type="match status" value="1"/>
</dbReference>
<dbReference type="PANTHER" id="PTHR33991:SF1">
    <property type="entry name" value="DNA REPAIR PROTEIN RECO"/>
    <property type="match status" value="1"/>
</dbReference>
<dbReference type="Proteomes" id="UP000196102">
    <property type="component" value="Unassembled WGS sequence"/>
</dbReference>
<dbReference type="AlphaFoldDB" id="A0A1Z8BGC4"/>
<dbReference type="PANTHER" id="PTHR33991">
    <property type="entry name" value="DNA REPAIR PROTEIN RECO"/>
    <property type="match status" value="1"/>
</dbReference>
<dbReference type="InterPro" id="IPR003717">
    <property type="entry name" value="RecO"/>
</dbReference>
<evidence type="ECO:0000259" key="5">
    <source>
        <dbReference type="Pfam" id="PF11967"/>
    </source>
</evidence>
<sequence length="240" mass="27892">MLVKTPALVLSTLKYSEADLIARLYTKELGTQSFILKGIRKTRKGKLRISFFQPLTQLVIETNHKGKGSLEYIKEAQVIHPYITIHSSIVKSSITMFFSEVLSQILTEQQPDEELFEYLSTVFRYLDQSQEAANFSIKMLIDMTMFLGFQPDTSTLDNPYFNLLNGNFDHNGLQPQHLSIKESNLFKEFLGTDFEEINQIKMNREERNVLLNLVIDYFQIHLQTFKKPHSLSILKQLFDK</sequence>
<comment type="similarity">
    <text evidence="4">Belongs to the RecO family.</text>
</comment>
<evidence type="ECO:0000256" key="4">
    <source>
        <dbReference type="HAMAP-Rule" id="MF_00201"/>
    </source>
</evidence>
<reference evidence="7" key="1">
    <citation type="journal article" date="2017" name="Proc. Natl. Acad. Sci. U.S.A.">
        <title>Simulation of Deepwater Horizon oil plume reveals substrate specialization within a complex community of hydrocarbon-degraders.</title>
        <authorList>
            <person name="Hu P."/>
            <person name="Dubinsky E.A."/>
            <person name="Probst A.J."/>
            <person name="Wang J."/>
            <person name="Sieber C.M.K."/>
            <person name="Tom L.M."/>
            <person name="Gardinali P."/>
            <person name="Banfield J.F."/>
            <person name="Atlas R.M."/>
            <person name="Andersen G.L."/>
        </authorList>
    </citation>
    <scope>NUCLEOTIDE SEQUENCE [LARGE SCALE GENOMIC DNA]</scope>
</reference>
<dbReference type="NCBIfam" id="TIGR00613">
    <property type="entry name" value="reco"/>
    <property type="match status" value="1"/>
</dbReference>
<dbReference type="InterPro" id="IPR022572">
    <property type="entry name" value="DNA_rep/recomb_RecO_N"/>
</dbReference>
<evidence type="ECO:0000256" key="2">
    <source>
        <dbReference type="ARBA" id="ARBA00023172"/>
    </source>
</evidence>
<dbReference type="InterPro" id="IPR037278">
    <property type="entry name" value="ARFGAP/RecO"/>
</dbReference>
<comment type="function">
    <text evidence="4">Involved in DNA repair and RecF pathway recombination.</text>
</comment>